<dbReference type="EMBL" id="JACGWN010000013">
    <property type="protein sequence ID" value="KAL0411085.1"/>
    <property type="molecule type" value="Genomic_DNA"/>
</dbReference>
<organism evidence="3">
    <name type="scientific">Sesamum latifolium</name>
    <dbReference type="NCBI Taxonomy" id="2727402"/>
    <lineage>
        <taxon>Eukaryota</taxon>
        <taxon>Viridiplantae</taxon>
        <taxon>Streptophyta</taxon>
        <taxon>Embryophyta</taxon>
        <taxon>Tracheophyta</taxon>
        <taxon>Spermatophyta</taxon>
        <taxon>Magnoliopsida</taxon>
        <taxon>eudicotyledons</taxon>
        <taxon>Gunneridae</taxon>
        <taxon>Pentapetalae</taxon>
        <taxon>asterids</taxon>
        <taxon>lamiids</taxon>
        <taxon>Lamiales</taxon>
        <taxon>Pedaliaceae</taxon>
        <taxon>Sesamum</taxon>
    </lineage>
</organism>
<name>A0AAW2U194_9LAMI</name>
<sequence length="163" mass="18110">MKGMMANFFWHGGGQDKVHLITWDYLCNRMKEGGLGFRRMREYNIAMLANISWRVVIQPDSILHQVLRMRDLLIAGTCWKVPDGISISIIGVPWLPQPHTFQPIYTPRSLSGNTKVADLMAGILTQPAKSPIGSSAGRIKPTSSTDKSPSVGKKGPQAYLLLY</sequence>
<proteinExistence type="predicted"/>
<dbReference type="EMBL" id="JACGWN010000106">
    <property type="protein sequence ID" value="KAL0386577.1"/>
    <property type="molecule type" value="Genomic_DNA"/>
</dbReference>
<reference evidence="3" key="2">
    <citation type="journal article" date="2024" name="Plant">
        <title>Genomic evolution and insights into agronomic trait innovations of Sesamum species.</title>
        <authorList>
            <person name="Miao H."/>
            <person name="Wang L."/>
            <person name="Qu L."/>
            <person name="Liu H."/>
            <person name="Sun Y."/>
            <person name="Le M."/>
            <person name="Wang Q."/>
            <person name="Wei S."/>
            <person name="Zheng Y."/>
            <person name="Lin W."/>
            <person name="Duan Y."/>
            <person name="Cao H."/>
            <person name="Xiong S."/>
            <person name="Wang X."/>
            <person name="Wei L."/>
            <person name="Li C."/>
            <person name="Ma Q."/>
            <person name="Ju M."/>
            <person name="Zhao R."/>
            <person name="Li G."/>
            <person name="Mu C."/>
            <person name="Tian Q."/>
            <person name="Mei H."/>
            <person name="Zhang T."/>
            <person name="Gao T."/>
            <person name="Zhang H."/>
        </authorList>
    </citation>
    <scope>NUCLEOTIDE SEQUENCE</scope>
    <source>
        <strain evidence="3">KEN1</strain>
    </source>
</reference>
<reference evidence="3" key="1">
    <citation type="submission" date="2020-06" db="EMBL/GenBank/DDBJ databases">
        <authorList>
            <person name="Li T."/>
            <person name="Hu X."/>
            <person name="Zhang T."/>
            <person name="Song X."/>
            <person name="Zhang H."/>
            <person name="Dai N."/>
            <person name="Sheng W."/>
            <person name="Hou X."/>
            <person name="Wei L."/>
        </authorList>
    </citation>
    <scope>NUCLEOTIDE SEQUENCE</scope>
    <source>
        <strain evidence="3">KEN1</strain>
        <tissue evidence="3">Leaf</tissue>
    </source>
</reference>
<comment type="caution">
    <text evidence="3">The sequence shown here is derived from an EMBL/GenBank/DDBJ whole genome shotgun (WGS) entry which is preliminary data.</text>
</comment>
<accession>A0AAW2U194</accession>
<evidence type="ECO:0000313" key="2">
    <source>
        <dbReference type="EMBL" id="KAL0386577.1"/>
    </source>
</evidence>
<gene>
    <name evidence="3" type="ORF">Slati_3698200</name>
    <name evidence="2" type="ORF">Slati_4593700</name>
</gene>
<evidence type="ECO:0000313" key="3">
    <source>
        <dbReference type="EMBL" id="KAL0411085.1"/>
    </source>
</evidence>
<evidence type="ECO:0000256" key="1">
    <source>
        <dbReference type="SAM" id="MobiDB-lite"/>
    </source>
</evidence>
<dbReference type="AlphaFoldDB" id="A0AAW2U194"/>
<protein>
    <submittedName>
        <fullName evidence="3">Uncharacterized protein</fullName>
    </submittedName>
</protein>
<feature type="region of interest" description="Disordered" evidence="1">
    <location>
        <begin position="131"/>
        <end position="155"/>
    </location>
</feature>